<accession>A0ABU8I8M9</accession>
<proteinExistence type="predicted"/>
<keyword evidence="1" id="KW-0472">Membrane</keyword>
<keyword evidence="3" id="KW-1185">Reference proteome</keyword>
<dbReference type="RefSeq" id="WP_209023104.1">
    <property type="nucleotide sequence ID" value="NZ_JAYLLN010000042.1"/>
</dbReference>
<dbReference type="EMBL" id="JAYLLN010000042">
    <property type="protein sequence ID" value="MEI5986069.1"/>
    <property type="molecule type" value="Genomic_DNA"/>
</dbReference>
<evidence type="ECO:0000313" key="3">
    <source>
        <dbReference type="Proteomes" id="UP001363035"/>
    </source>
</evidence>
<reference evidence="2 3" key="1">
    <citation type="submission" date="2024-01" db="EMBL/GenBank/DDBJ databases">
        <title>Sphingobacterium tenebrionis sp. nov., a novel endophyte isolated from tenebrio molitor intestines.</title>
        <authorList>
            <person name="Zhang C."/>
        </authorList>
    </citation>
    <scope>NUCLEOTIDE SEQUENCE [LARGE SCALE GENOMIC DNA]</scope>
    <source>
        <strain evidence="2 3">PU5-4</strain>
    </source>
</reference>
<protein>
    <submittedName>
        <fullName evidence="2">DUF2946 domain-containing protein</fullName>
    </submittedName>
</protein>
<gene>
    <name evidence="2" type="ORF">VJ786_14280</name>
</gene>
<sequence>MINWIGTKKRGIASIWIGIICLSLGLISFHTHDHTSHDCAHHGHAHAEDHAHSHSADHSHEDCTYCFLFYHQQVDQLFQWNWENKAVEWPIEKFSPSLYHEGIVSRQSIPYSLRGPPSYFLAV</sequence>
<feature type="transmembrane region" description="Helical" evidence="1">
    <location>
        <begin position="12"/>
        <end position="29"/>
    </location>
</feature>
<evidence type="ECO:0000256" key="1">
    <source>
        <dbReference type="SAM" id="Phobius"/>
    </source>
</evidence>
<dbReference type="Proteomes" id="UP001363035">
    <property type="component" value="Unassembled WGS sequence"/>
</dbReference>
<comment type="caution">
    <text evidence="2">The sequence shown here is derived from an EMBL/GenBank/DDBJ whole genome shotgun (WGS) entry which is preliminary data.</text>
</comment>
<keyword evidence="1" id="KW-1133">Transmembrane helix</keyword>
<evidence type="ECO:0000313" key="2">
    <source>
        <dbReference type="EMBL" id="MEI5986069.1"/>
    </source>
</evidence>
<name>A0ABU8I8M9_9SPHI</name>
<dbReference type="InterPro" id="IPR021333">
    <property type="entry name" value="DUF2946"/>
</dbReference>
<dbReference type="Pfam" id="PF11162">
    <property type="entry name" value="DUF2946"/>
    <property type="match status" value="1"/>
</dbReference>
<keyword evidence="1" id="KW-0812">Transmembrane</keyword>
<organism evidence="2 3">
    <name type="scientific">Sphingobacterium tenebrionis</name>
    <dbReference type="NCBI Taxonomy" id="3111775"/>
    <lineage>
        <taxon>Bacteria</taxon>
        <taxon>Pseudomonadati</taxon>
        <taxon>Bacteroidota</taxon>
        <taxon>Sphingobacteriia</taxon>
        <taxon>Sphingobacteriales</taxon>
        <taxon>Sphingobacteriaceae</taxon>
        <taxon>Sphingobacterium</taxon>
    </lineage>
</organism>